<dbReference type="OrthoDB" id="10608649at2759"/>
<keyword evidence="3" id="KW-1185">Reference proteome</keyword>
<accession>A0A8H4AM69</accession>
<gene>
    <name evidence="2" type="ORF">F8M41_018132</name>
</gene>
<dbReference type="EMBL" id="WTPW01000431">
    <property type="protein sequence ID" value="KAF0512000.1"/>
    <property type="molecule type" value="Genomic_DNA"/>
</dbReference>
<protein>
    <submittedName>
        <fullName evidence="2">Uncharacterized protein</fullName>
    </submittedName>
</protein>
<dbReference type="AlphaFoldDB" id="A0A8H4AM69"/>
<proteinExistence type="predicted"/>
<feature type="compositionally biased region" description="Basic and acidic residues" evidence="1">
    <location>
        <begin position="45"/>
        <end position="57"/>
    </location>
</feature>
<comment type="caution">
    <text evidence="2">The sequence shown here is derived from an EMBL/GenBank/DDBJ whole genome shotgun (WGS) entry which is preliminary data.</text>
</comment>
<evidence type="ECO:0000313" key="3">
    <source>
        <dbReference type="Proteomes" id="UP000439903"/>
    </source>
</evidence>
<reference evidence="2 3" key="1">
    <citation type="journal article" date="2019" name="Environ. Microbiol.">
        <title>At the nexus of three kingdoms: the genome of the mycorrhizal fungus Gigaspora margarita provides insights into plant, endobacterial and fungal interactions.</title>
        <authorList>
            <person name="Venice F."/>
            <person name="Ghignone S."/>
            <person name="Salvioli di Fossalunga A."/>
            <person name="Amselem J."/>
            <person name="Novero M."/>
            <person name="Xianan X."/>
            <person name="Sedzielewska Toro K."/>
            <person name="Morin E."/>
            <person name="Lipzen A."/>
            <person name="Grigoriev I.V."/>
            <person name="Henrissat B."/>
            <person name="Martin F.M."/>
            <person name="Bonfante P."/>
        </authorList>
    </citation>
    <scope>NUCLEOTIDE SEQUENCE [LARGE SCALE GENOMIC DNA]</scope>
    <source>
        <strain evidence="2 3">BEG34</strain>
    </source>
</reference>
<organism evidence="2 3">
    <name type="scientific">Gigaspora margarita</name>
    <dbReference type="NCBI Taxonomy" id="4874"/>
    <lineage>
        <taxon>Eukaryota</taxon>
        <taxon>Fungi</taxon>
        <taxon>Fungi incertae sedis</taxon>
        <taxon>Mucoromycota</taxon>
        <taxon>Glomeromycotina</taxon>
        <taxon>Glomeromycetes</taxon>
        <taxon>Diversisporales</taxon>
        <taxon>Gigasporaceae</taxon>
        <taxon>Gigaspora</taxon>
    </lineage>
</organism>
<name>A0A8H4AM69_GIGMA</name>
<dbReference type="Proteomes" id="UP000439903">
    <property type="component" value="Unassembled WGS sequence"/>
</dbReference>
<evidence type="ECO:0000256" key="1">
    <source>
        <dbReference type="SAM" id="MobiDB-lite"/>
    </source>
</evidence>
<sequence length="118" mass="14041">MICIRMNLINTLSNNISFIIIPRDPILTRSKAYKDSLSNSEEQESDNKQLDFEHEFDNNEQEFDNDELESDYFNEFEISQNIENSNRLDNFKEPQEIENSNIELHNSLSQHMKKVLLR</sequence>
<evidence type="ECO:0000313" key="2">
    <source>
        <dbReference type="EMBL" id="KAF0512000.1"/>
    </source>
</evidence>
<feature type="region of interest" description="Disordered" evidence="1">
    <location>
        <begin position="33"/>
        <end position="64"/>
    </location>
</feature>